<name>A0A5N6GGK8_ASPFL</name>
<feature type="region of interest" description="Disordered" evidence="1">
    <location>
        <begin position="1"/>
        <end position="49"/>
    </location>
</feature>
<sequence>MTCFRPQKGGTSPLKPHVSSERRINPLVPWSEHRQGQSPQSSSLFGLPRRSAGFDQSQVKTIYVMPHERAAILLGCLLGARVLPRNSTLQRQGIDQGMLASGGLLPLTGTLVIYILGKLYKKGFQAELAWLRESLVSCGCSSSEIWQRTSVRLNSVLRCSRHNESQLAA</sequence>
<reference evidence="2" key="1">
    <citation type="submission" date="2019-04" db="EMBL/GenBank/DDBJ databases">
        <title>Friends and foes A comparative genomics study of 23 Aspergillus species from section Flavi.</title>
        <authorList>
            <consortium name="DOE Joint Genome Institute"/>
            <person name="Kjaerbolling I."/>
            <person name="Vesth T."/>
            <person name="Frisvad J.C."/>
            <person name="Nybo J.L."/>
            <person name="Theobald S."/>
            <person name="Kildgaard S."/>
            <person name="Isbrandt T."/>
            <person name="Kuo A."/>
            <person name="Sato A."/>
            <person name="Lyhne E.K."/>
            <person name="Kogle M.E."/>
            <person name="Wiebenga A."/>
            <person name="Kun R.S."/>
            <person name="Lubbers R.J."/>
            <person name="Makela M.R."/>
            <person name="Barry K."/>
            <person name="Chovatia M."/>
            <person name="Clum A."/>
            <person name="Daum C."/>
            <person name="Haridas S."/>
            <person name="He G."/>
            <person name="LaButti K."/>
            <person name="Lipzen A."/>
            <person name="Mondo S."/>
            <person name="Riley R."/>
            <person name="Salamov A."/>
            <person name="Simmons B.A."/>
            <person name="Magnuson J.K."/>
            <person name="Henrissat B."/>
            <person name="Mortensen U.H."/>
            <person name="Larsen T.O."/>
            <person name="Devries R.P."/>
            <person name="Grigoriev I.V."/>
            <person name="Machida M."/>
            <person name="Baker S.E."/>
            <person name="Andersen M.R."/>
        </authorList>
    </citation>
    <scope>NUCLEOTIDE SEQUENCE [LARGE SCALE GENOMIC DNA]</scope>
    <source>
        <strain evidence="2">CBS 121.62</strain>
    </source>
</reference>
<accession>A0A5N6GGK8</accession>
<gene>
    <name evidence="2" type="ORF">BDV35DRAFT_135291</name>
</gene>
<protein>
    <submittedName>
        <fullName evidence="2">Uncharacterized protein</fullName>
    </submittedName>
</protein>
<dbReference type="Proteomes" id="UP000325434">
    <property type="component" value="Unassembled WGS sequence"/>
</dbReference>
<evidence type="ECO:0000256" key="1">
    <source>
        <dbReference type="SAM" id="MobiDB-lite"/>
    </source>
</evidence>
<evidence type="ECO:0000313" key="2">
    <source>
        <dbReference type="EMBL" id="KAB8240300.1"/>
    </source>
</evidence>
<dbReference type="AlphaFoldDB" id="A0A5N6GGK8"/>
<organism evidence="2">
    <name type="scientific">Aspergillus flavus</name>
    <dbReference type="NCBI Taxonomy" id="5059"/>
    <lineage>
        <taxon>Eukaryota</taxon>
        <taxon>Fungi</taxon>
        <taxon>Dikarya</taxon>
        <taxon>Ascomycota</taxon>
        <taxon>Pezizomycotina</taxon>
        <taxon>Eurotiomycetes</taxon>
        <taxon>Eurotiomycetidae</taxon>
        <taxon>Eurotiales</taxon>
        <taxon>Aspergillaceae</taxon>
        <taxon>Aspergillus</taxon>
        <taxon>Aspergillus subgen. Circumdati</taxon>
    </lineage>
</organism>
<dbReference type="EMBL" id="ML734755">
    <property type="protein sequence ID" value="KAB8240300.1"/>
    <property type="molecule type" value="Genomic_DNA"/>
</dbReference>
<proteinExistence type="predicted"/>
<dbReference type="VEuPathDB" id="FungiDB:AFLA_010213"/>